<name>A0A5A5TLH0_9CHLR</name>
<keyword evidence="3" id="KW-1185">Reference proteome</keyword>
<dbReference type="RefSeq" id="WP_216369025.1">
    <property type="nucleotide sequence ID" value="NZ_BIXY01000217.1"/>
</dbReference>
<feature type="domain" description="SGNH hydrolase-type esterase" evidence="1">
    <location>
        <begin position="8"/>
        <end position="182"/>
    </location>
</feature>
<accession>A0A5A5TLH0</accession>
<dbReference type="EMBL" id="BIXY01000217">
    <property type="protein sequence ID" value="GCF12026.1"/>
    <property type="molecule type" value="Genomic_DNA"/>
</dbReference>
<gene>
    <name evidence="2" type="ORF">KDI_55900</name>
</gene>
<dbReference type="InterPro" id="IPR013830">
    <property type="entry name" value="SGNH_hydro"/>
</dbReference>
<organism evidence="2 3">
    <name type="scientific">Dictyobacter arantiisoli</name>
    <dbReference type="NCBI Taxonomy" id="2014874"/>
    <lineage>
        <taxon>Bacteria</taxon>
        <taxon>Bacillati</taxon>
        <taxon>Chloroflexota</taxon>
        <taxon>Ktedonobacteria</taxon>
        <taxon>Ktedonobacterales</taxon>
        <taxon>Dictyobacteraceae</taxon>
        <taxon>Dictyobacter</taxon>
    </lineage>
</organism>
<dbReference type="GO" id="GO:0004622">
    <property type="term" value="F:phosphatidylcholine lysophospholipase activity"/>
    <property type="evidence" value="ECO:0007669"/>
    <property type="project" value="TreeGrafter"/>
</dbReference>
<proteinExistence type="predicted"/>
<reference evidence="2 3" key="1">
    <citation type="submission" date="2019-01" db="EMBL/GenBank/DDBJ databases">
        <title>Draft genome sequence of Dictyobacter sp. Uno17.</title>
        <authorList>
            <person name="Wang C.M."/>
            <person name="Zheng Y."/>
            <person name="Sakai Y."/>
            <person name="Abe K."/>
            <person name="Yokota A."/>
            <person name="Yabe S."/>
        </authorList>
    </citation>
    <scope>NUCLEOTIDE SEQUENCE [LARGE SCALE GENOMIC DNA]</scope>
    <source>
        <strain evidence="2 3">Uno17</strain>
    </source>
</reference>
<dbReference type="InterPro" id="IPR036514">
    <property type="entry name" value="SGNH_hydro_sf"/>
</dbReference>
<dbReference type="AlphaFoldDB" id="A0A5A5TLH0"/>
<dbReference type="Proteomes" id="UP000322530">
    <property type="component" value="Unassembled WGS sequence"/>
</dbReference>
<protein>
    <recommendedName>
        <fullName evidence="1">SGNH hydrolase-type esterase domain-containing protein</fullName>
    </recommendedName>
</protein>
<dbReference type="SUPFAM" id="SSF52266">
    <property type="entry name" value="SGNH hydrolase"/>
    <property type="match status" value="1"/>
</dbReference>
<sequence>MKHMRICFVGDSFVNGTGDPTALGWAGRLCVAAQRQGHEITYYNLGIRGQTSRQIAQRWQAEVVARLPKDSDGRIVFSFGANDIILEEGEVRVPFAESLQNTRHILTTAQQLFPTIMVGPPPLLEDDLNQRLATLSQQFGAVCEAVEVPYLEVFPSLQHSQTWKEEVAANDGAHPRTAGYDLLARLVQEWSAWQSWLV</sequence>
<dbReference type="Gene3D" id="3.40.50.1110">
    <property type="entry name" value="SGNH hydrolase"/>
    <property type="match status" value="1"/>
</dbReference>
<evidence type="ECO:0000313" key="3">
    <source>
        <dbReference type="Proteomes" id="UP000322530"/>
    </source>
</evidence>
<dbReference type="Pfam" id="PF13472">
    <property type="entry name" value="Lipase_GDSL_2"/>
    <property type="match status" value="1"/>
</dbReference>
<evidence type="ECO:0000313" key="2">
    <source>
        <dbReference type="EMBL" id="GCF12026.1"/>
    </source>
</evidence>
<dbReference type="PANTHER" id="PTHR30383:SF5">
    <property type="entry name" value="SGNH HYDROLASE-TYPE ESTERASE DOMAIN-CONTAINING PROTEIN"/>
    <property type="match status" value="1"/>
</dbReference>
<comment type="caution">
    <text evidence="2">The sequence shown here is derived from an EMBL/GenBank/DDBJ whole genome shotgun (WGS) entry which is preliminary data.</text>
</comment>
<evidence type="ECO:0000259" key="1">
    <source>
        <dbReference type="Pfam" id="PF13472"/>
    </source>
</evidence>
<dbReference type="PANTHER" id="PTHR30383">
    <property type="entry name" value="THIOESTERASE 1/PROTEASE 1/LYSOPHOSPHOLIPASE L1"/>
    <property type="match status" value="1"/>
</dbReference>
<dbReference type="InterPro" id="IPR051532">
    <property type="entry name" value="Ester_Hydrolysis_Enzymes"/>
</dbReference>